<feature type="region of interest" description="Disordered" evidence="12">
    <location>
        <begin position="892"/>
        <end position="916"/>
    </location>
</feature>
<dbReference type="GO" id="GO:0031901">
    <property type="term" value="C:early endosome membrane"/>
    <property type="evidence" value="ECO:0007669"/>
    <property type="project" value="UniProtKB-SubCell"/>
</dbReference>
<dbReference type="FunFam" id="3.30.1360.220:FF:000001">
    <property type="entry name" value="Zinc finger, FYVE domain-containing 9a"/>
    <property type="match status" value="1"/>
</dbReference>
<dbReference type="EMBL" id="AGCU01094670">
    <property type="status" value="NOT_ANNOTATED_CDS"/>
    <property type="molecule type" value="Genomic_DNA"/>
</dbReference>
<comment type="similarity">
    <text evidence="10">Belongs to the menorin family.</text>
</comment>
<dbReference type="InterPro" id="IPR011011">
    <property type="entry name" value="Znf_FYVE_PHD"/>
</dbReference>
<reference evidence="14" key="3">
    <citation type="submission" date="2025-08" db="UniProtKB">
        <authorList>
            <consortium name="Ensembl"/>
        </authorList>
    </citation>
    <scope>IDENTIFICATION</scope>
</reference>
<dbReference type="InterPro" id="IPR017455">
    <property type="entry name" value="Znf_FYVE-rel"/>
</dbReference>
<dbReference type="PANTHER" id="PTHR46319:SF1">
    <property type="entry name" value="ZINC FINGER FYVE DOMAIN-CONTAINING PROTEIN 16"/>
    <property type="match status" value="1"/>
</dbReference>
<dbReference type="InterPro" id="IPR013083">
    <property type="entry name" value="Znf_RING/FYVE/PHD"/>
</dbReference>
<dbReference type="Pfam" id="PF01363">
    <property type="entry name" value="FYVE"/>
    <property type="match status" value="1"/>
</dbReference>
<feature type="compositionally biased region" description="Basic and acidic residues" evidence="12">
    <location>
        <begin position="473"/>
        <end position="483"/>
    </location>
</feature>
<dbReference type="GO" id="GO:0016197">
    <property type="term" value="P:endosomal transport"/>
    <property type="evidence" value="ECO:0007669"/>
    <property type="project" value="TreeGrafter"/>
</dbReference>
<feature type="domain" description="FYVE-type" evidence="13">
    <location>
        <begin position="748"/>
        <end position="806"/>
    </location>
</feature>
<dbReference type="EMBL" id="AGCU01094671">
    <property type="status" value="NOT_ANNOTATED_CDS"/>
    <property type="molecule type" value="Genomic_DNA"/>
</dbReference>
<dbReference type="Proteomes" id="UP000007267">
    <property type="component" value="Unassembled WGS sequence"/>
</dbReference>
<dbReference type="CDD" id="cd15729">
    <property type="entry name" value="FYVE_endofin"/>
    <property type="match status" value="1"/>
</dbReference>
<proteinExistence type="inferred from homology"/>
<dbReference type="PANTHER" id="PTHR46319">
    <property type="entry name" value="ZINC FINGER FYVE DOMAIN-CONTAINING PROTEIN"/>
    <property type="match status" value="1"/>
</dbReference>
<dbReference type="InterPro" id="IPR000306">
    <property type="entry name" value="Znf_FYVE"/>
</dbReference>
<evidence type="ECO:0000256" key="9">
    <source>
        <dbReference type="ARBA" id="ARBA00023136"/>
    </source>
</evidence>
<evidence type="ECO:0000259" key="13">
    <source>
        <dbReference type="PROSITE" id="PS50178"/>
    </source>
</evidence>
<dbReference type="InterPro" id="IPR022557">
    <property type="entry name" value="SARA-like_C"/>
</dbReference>
<dbReference type="STRING" id="13735.ENSPSIP00000017067"/>
<evidence type="ECO:0000256" key="12">
    <source>
        <dbReference type="SAM" id="MobiDB-lite"/>
    </source>
</evidence>
<keyword evidence="8" id="KW-0862">Zinc</keyword>
<dbReference type="eggNOG" id="KOG1841">
    <property type="taxonomic scope" value="Eukaryota"/>
</dbReference>
<dbReference type="GO" id="GO:0005545">
    <property type="term" value="F:1-phosphatidylinositol binding"/>
    <property type="evidence" value="ECO:0007669"/>
    <property type="project" value="UniProtKB-ARBA"/>
</dbReference>
<feature type="compositionally biased region" description="Low complexity" evidence="12">
    <location>
        <begin position="902"/>
        <end position="913"/>
    </location>
</feature>
<dbReference type="Pfam" id="PF11979">
    <property type="entry name" value="SARA_C"/>
    <property type="match status" value="1"/>
</dbReference>
<keyword evidence="15" id="KW-1185">Reference proteome</keyword>
<evidence type="ECO:0000256" key="11">
    <source>
        <dbReference type="PROSITE-ProRule" id="PRU00091"/>
    </source>
</evidence>
<reference evidence="14" key="4">
    <citation type="submission" date="2025-09" db="UniProtKB">
        <authorList>
            <consortium name="Ensembl"/>
        </authorList>
    </citation>
    <scope>IDENTIFICATION</scope>
</reference>
<comment type="subcellular location">
    <subcellularLocation>
        <location evidence="2">Cytoplasm</location>
    </subcellularLocation>
    <subcellularLocation>
        <location evidence="1">Early endosome membrane</location>
    </subcellularLocation>
</comment>
<dbReference type="SMART" id="SM01421">
    <property type="entry name" value="DUF3480"/>
    <property type="match status" value="1"/>
</dbReference>
<feature type="region of interest" description="Disordered" evidence="12">
    <location>
        <begin position="473"/>
        <end position="493"/>
    </location>
</feature>
<dbReference type="GO" id="GO:0006622">
    <property type="term" value="P:protein targeting to lysosome"/>
    <property type="evidence" value="ECO:0007669"/>
    <property type="project" value="TreeGrafter"/>
</dbReference>
<dbReference type="EMBL" id="AGCU01094669">
    <property type="status" value="NOT_ANNOTATED_CDS"/>
    <property type="molecule type" value="Genomic_DNA"/>
</dbReference>
<feature type="region of interest" description="Disordered" evidence="12">
    <location>
        <begin position="293"/>
        <end position="317"/>
    </location>
</feature>
<reference evidence="15" key="1">
    <citation type="submission" date="2011-10" db="EMBL/GenBank/DDBJ databases">
        <authorList>
            <consortium name="Soft-shell Turtle Genome Consortium"/>
        </authorList>
    </citation>
    <scope>NUCLEOTIDE SEQUENCE [LARGE SCALE GENOMIC DNA]</scope>
    <source>
        <strain evidence="15">Daiwa-1</strain>
    </source>
</reference>
<dbReference type="SUPFAM" id="SSF57903">
    <property type="entry name" value="FYVE/PHD zinc finger"/>
    <property type="match status" value="1"/>
</dbReference>
<evidence type="ECO:0000256" key="10">
    <source>
        <dbReference type="ARBA" id="ARBA00044953"/>
    </source>
</evidence>
<dbReference type="PROSITE" id="PS50178">
    <property type="entry name" value="ZF_FYVE"/>
    <property type="match status" value="1"/>
</dbReference>
<evidence type="ECO:0000256" key="2">
    <source>
        <dbReference type="ARBA" id="ARBA00004496"/>
    </source>
</evidence>
<dbReference type="SMART" id="SM00064">
    <property type="entry name" value="FYVE"/>
    <property type="match status" value="1"/>
</dbReference>
<evidence type="ECO:0000256" key="7">
    <source>
        <dbReference type="ARBA" id="ARBA00022771"/>
    </source>
</evidence>
<dbReference type="eggNOG" id="KOG3748">
    <property type="taxonomic scope" value="Eukaryota"/>
</dbReference>
<dbReference type="EMBL" id="AGCU01094666">
    <property type="status" value="NOT_ANNOTATED_CDS"/>
    <property type="molecule type" value="Genomic_DNA"/>
</dbReference>
<dbReference type="InterPro" id="IPR019356">
    <property type="entry name" value="Menorin_dom"/>
</dbReference>
<evidence type="ECO:0000256" key="3">
    <source>
        <dbReference type="ARBA" id="ARBA00022490"/>
    </source>
</evidence>
<dbReference type="GeneTree" id="ENSGT00940000154290"/>
<keyword evidence="6" id="KW-0967">Endosome</keyword>
<dbReference type="EMBL" id="AGCU01094665">
    <property type="status" value="NOT_ANNOTATED_CDS"/>
    <property type="molecule type" value="Genomic_DNA"/>
</dbReference>
<evidence type="ECO:0000313" key="14">
    <source>
        <dbReference type="Ensembl" id="ENSPSIP00000017067.1"/>
    </source>
</evidence>
<evidence type="ECO:0000256" key="6">
    <source>
        <dbReference type="ARBA" id="ARBA00022753"/>
    </source>
</evidence>
<dbReference type="EMBL" id="AGCU01094672">
    <property type="status" value="NOT_ANNOTATED_CDS"/>
    <property type="molecule type" value="Genomic_DNA"/>
</dbReference>
<evidence type="ECO:0000256" key="8">
    <source>
        <dbReference type="ARBA" id="ARBA00022833"/>
    </source>
</evidence>
<dbReference type="GO" id="GO:0008270">
    <property type="term" value="F:zinc ion binding"/>
    <property type="evidence" value="ECO:0007669"/>
    <property type="project" value="UniProtKB-KW"/>
</dbReference>
<dbReference type="Pfam" id="PF11409">
    <property type="entry name" value="SARA"/>
    <property type="match status" value="1"/>
</dbReference>
<dbReference type="Gene3D" id="3.30.40.10">
    <property type="entry name" value="Zinc/RING finger domain, C3HC4 (zinc finger)"/>
    <property type="match status" value="1"/>
</dbReference>
<dbReference type="EMBL" id="AGCU01094668">
    <property type="status" value="NOT_ANNOTATED_CDS"/>
    <property type="molecule type" value="Genomic_DNA"/>
</dbReference>
<dbReference type="EMBL" id="AGCU01094663">
    <property type="status" value="NOT_ANNOTATED_CDS"/>
    <property type="molecule type" value="Genomic_DNA"/>
</dbReference>
<dbReference type="EMBL" id="AGCU01094664">
    <property type="status" value="NOT_ANNOTATED_CDS"/>
    <property type="molecule type" value="Genomic_DNA"/>
</dbReference>
<dbReference type="InterPro" id="IPR024608">
    <property type="entry name" value="SARA-like_SBD"/>
</dbReference>
<evidence type="ECO:0000256" key="5">
    <source>
        <dbReference type="ARBA" id="ARBA00022723"/>
    </source>
</evidence>
<organism evidence="14 15">
    <name type="scientific">Pelodiscus sinensis</name>
    <name type="common">Chinese softshell turtle</name>
    <name type="synonym">Trionyx sinensis</name>
    <dbReference type="NCBI Taxonomy" id="13735"/>
    <lineage>
        <taxon>Eukaryota</taxon>
        <taxon>Metazoa</taxon>
        <taxon>Chordata</taxon>
        <taxon>Craniata</taxon>
        <taxon>Vertebrata</taxon>
        <taxon>Euteleostomi</taxon>
        <taxon>Archelosauria</taxon>
        <taxon>Testudinata</taxon>
        <taxon>Testudines</taxon>
        <taxon>Cryptodira</taxon>
        <taxon>Trionychia</taxon>
        <taxon>Trionychidae</taxon>
        <taxon>Pelodiscus</taxon>
    </lineage>
</organism>
<dbReference type="Ensembl" id="ENSPSIT00000017145.1">
    <property type="protein sequence ID" value="ENSPSIP00000017067.1"/>
    <property type="gene ID" value="ENSPSIG00000015107.1"/>
</dbReference>
<dbReference type="SMART" id="SM01422">
    <property type="entry name" value="SARA"/>
    <property type="match status" value="1"/>
</dbReference>
<reference evidence="15" key="2">
    <citation type="journal article" date="2013" name="Nat. Genet.">
        <title>The draft genomes of soft-shell turtle and green sea turtle yield insights into the development and evolution of the turtle-specific body plan.</title>
        <authorList>
            <person name="Wang Z."/>
            <person name="Pascual-Anaya J."/>
            <person name="Zadissa A."/>
            <person name="Li W."/>
            <person name="Niimura Y."/>
            <person name="Huang Z."/>
            <person name="Li C."/>
            <person name="White S."/>
            <person name="Xiong Z."/>
            <person name="Fang D."/>
            <person name="Wang B."/>
            <person name="Ming Y."/>
            <person name="Chen Y."/>
            <person name="Zheng Y."/>
            <person name="Kuraku S."/>
            <person name="Pignatelli M."/>
            <person name="Herrero J."/>
            <person name="Beal K."/>
            <person name="Nozawa M."/>
            <person name="Li Q."/>
            <person name="Wang J."/>
            <person name="Zhang H."/>
            <person name="Yu L."/>
            <person name="Shigenobu S."/>
            <person name="Wang J."/>
            <person name="Liu J."/>
            <person name="Flicek P."/>
            <person name="Searle S."/>
            <person name="Wang J."/>
            <person name="Kuratani S."/>
            <person name="Yin Y."/>
            <person name="Aken B."/>
            <person name="Zhang G."/>
            <person name="Irie N."/>
        </authorList>
    </citation>
    <scope>NUCLEOTIDE SEQUENCE [LARGE SCALE GENOMIC DNA]</scope>
    <source>
        <strain evidence="15">Daiwa-1</strain>
    </source>
</reference>
<keyword evidence="5" id="KW-0479">Metal-binding</keyword>
<dbReference type="EMBL" id="AGCU01094667">
    <property type="status" value="NOT_ANNOTATED_CDS"/>
    <property type="molecule type" value="Genomic_DNA"/>
</dbReference>
<dbReference type="Pfam" id="PF10223">
    <property type="entry name" value="Menorin_N"/>
    <property type="match status" value="1"/>
</dbReference>
<keyword evidence="7 11" id="KW-0863">Zinc-finger</keyword>
<dbReference type="GO" id="GO:0005829">
    <property type="term" value="C:cytosol"/>
    <property type="evidence" value="ECO:0007669"/>
    <property type="project" value="UniProtKB-ARBA"/>
</dbReference>
<dbReference type="Gene3D" id="3.30.500.40">
    <property type="match status" value="1"/>
</dbReference>
<accession>K7G9V6</accession>
<keyword evidence="9" id="KW-0472">Membrane</keyword>
<sequence length="1801" mass="198424">MDNYFKAAVCDLDKLLDEFEQNTDELDCYRTAADQCESIQHSFSSELDHLQPVSLVSKVQEYVSSCNTLQELSLDSQATTNIANFELSSAAQNEKNVTGLDLLSTVDGGVSNEIQPLSLGRCSIPICDLISDTGNSILATSSHEDIQKLQPDDFQCNENSLVGFDLSLVPGTVCSSSMGFNSVSNTEQQNGGDSALQDAGHLPTKELSQLDFKTHNWSKTKLSDSCDGQNKTETLKDNRVFDQVEQITGLNATSAFVKSQTSNTVISKDDLTFEKLPCESLKDESPCGMISQEAPEESVVENVDSKDEGNGESLLSDLPKSSELNKISLKLSGKCISPDFTSQIEDRIVLDNIKNTEQNLCNPALHTNEILHNVSTSYVTAEDVQTSLSCLPLPVSICGPVVVTEDKIGHIPHNEIADVISDTVTMHAGKSKHGFPSMESFGKMKASEPEEYLKQINQCFVEEIITLEGEKGESDEINKDDSPQIHTGADGPVPESKIELCSDGFQPVDIHDESITCPALADLTFEEDFTKSLISDAELDAFLSGQCLQPNNSKPFGEEMDELPQTDTNQVNLVNVNKLDFKKVNESQTKAKLEIRDRRDEINSTCRVADIDYKLETPPEKSTYPIQQEVSSHITETNIEIPVSALSHQNVHIGGARPKQLLNLPQRNIPEREISKTNMPSTEFQEVNTTPIKAPFCETKISTDISSNCNQSDTENSLEAGGSCVHANVEPVKVPLVLGQKQPAWVPDSKAPNCMNCQVKFTFTKRRHHCRACGKVFCGVCCNRKCKLQYAEKEARVCIDCYTSINKAQAFERMMSPTGPIPNSSISFECCSTVPPLQEAQTLGTPNSPSSVLLPISVLKQPGVDGLCPREQRRVWFADGILPNGEVADTTKLSSGVKRSSLDLSPESPDLPEVAGPVDDICVTDLKTKDETSVTAGTEKFHCSLYVALDDDQLPTTGQTEMLHSPDSAIPTAAANPTAAAKQFTKVEKSPSLGIVDQATHDSPVSPSDYRMLCGIENCVSKEFSLIPDGDGLPPLLLATGEKGKDPLVEEHPSHQQVILLLGEDGPNPLTFILNANLLVNVKLVSYSSEECWYFATNGLHGLGQAEIIIMLLCLPNEDVIPKEIFTLFVNIYKDAVKGKYIGNLENVTFTESFLGSKDHGGFLFVAPTLQKLDSLLLPNNPFLCGILIQKLEIPWAKVFPIRLMLRLGAEYGVYPTPVISIRHRKPLFGEIGHTIMNLLVDLRNYQYTLHTIDNLFIHMEMGKSCIKIPLKRYNEIMKVINSSNEHVVSIGASFSTEADSHLVCVQSDGVYQTQANSATGHPRRVTGASFVVFNGALKTSSGFLAKSSIVEDGLMVQITPETMEGLRQALRDKKDFKITCGKMDEAEQREYVDIFWVDSEDKVNQGVISPVDGKSMEGIQSERILQGEDFETEEKLMKCTEVFYILKDHEISSAMPYQFAKEIAVASSAALCPHLKTLKNNGMNKIGLRVSIDTDMVEYQLGSGGQLLPQHYLKDLDSALIPVIHGAWSENILDYFLNTNQIKTKDGAEIIWYHAANNKSQMKEAIQSAAHMLEADILLCGEEEGNGEPIMAHPPETNSDNTLQEWLNEIVNTKKGIKLDFKSLAAVQPSMRLLEGIKLHLKRPVWINADILPGPNGSNAVVDAKTFLDTVTSFFPDVTLSLGWTTGWHPHQCNKGYSWAMVKEMAEICGALTQPVTFPVRASLLQQSKSELLWLLQKSNRYSLTVWTGRQDEYFIEDLLYIRDTFDKKPLSSPIGRGVRATLISVLTLRMKLLGSQRIS</sequence>
<name>K7G9V6_PELSI</name>
<protein>
    <submittedName>
        <fullName evidence="14">Zinc finger FYVE-type containing 16</fullName>
    </submittedName>
</protein>
<evidence type="ECO:0000256" key="1">
    <source>
        <dbReference type="ARBA" id="ARBA00004146"/>
    </source>
</evidence>
<dbReference type="Gene3D" id="3.30.1360.220">
    <property type="entry name" value="Domain of unknown function (DUF3480), N-terminal subdomain"/>
    <property type="match status" value="1"/>
</dbReference>
<keyword evidence="3" id="KW-0963">Cytoplasm</keyword>
<evidence type="ECO:0000313" key="15">
    <source>
        <dbReference type="Proteomes" id="UP000007267"/>
    </source>
</evidence>
<keyword evidence="4" id="KW-0597">Phosphoprotein</keyword>
<evidence type="ECO:0000256" key="4">
    <source>
        <dbReference type="ARBA" id="ARBA00022553"/>
    </source>
</evidence>
<dbReference type="FunFam" id="3.30.40.10:FF:000084">
    <property type="entry name" value="Zinc finger, FYVE domain-containing 9b"/>
    <property type="match status" value="1"/>
</dbReference>